<dbReference type="InterPro" id="IPR052560">
    <property type="entry name" value="RdDP_mobile_element"/>
</dbReference>
<dbReference type="InterPro" id="IPR036691">
    <property type="entry name" value="Endo/exonu/phosph_ase_sf"/>
</dbReference>
<dbReference type="GeneTree" id="ENSGT00940000163483"/>
<evidence type="ECO:0000313" key="1">
    <source>
        <dbReference type="Ensembl" id="ENSLACP00000006494.1"/>
    </source>
</evidence>
<dbReference type="AlphaFoldDB" id="H3AA23"/>
<dbReference type="eggNOG" id="KOG1075">
    <property type="taxonomic scope" value="Eukaryota"/>
</dbReference>
<accession>H3AA23</accession>
<proteinExistence type="predicted"/>
<name>H3AA23_LATCH</name>
<dbReference type="EMBL" id="AFYH01230897">
    <property type="status" value="NOT_ANNOTATED_CDS"/>
    <property type="molecule type" value="Genomic_DNA"/>
</dbReference>
<evidence type="ECO:0000313" key="2">
    <source>
        <dbReference type="Proteomes" id="UP000008672"/>
    </source>
</evidence>
<dbReference type="Gene3D" id="3.60.10.10">
    <property type="entry name" value="Endonuclease/exonuclease/phosphatase"/>
    <property type="match status" value="1"/>
</dbReference>
<dbReference type="PANTHER" id="PTHR36688">
    <property type="entry name" value="ENDO/EXONUCLEASE/PHOSPHATASE DOMAIN-CONTAINING PROTEIN"/>
    <property type="match status" value="1"/>
</dbReference>
<reference evidence="1" key="2">
    <citation type="submission" date="2025-08" db="UniProtKB">
        <authorList>
            <consortium name="Ensembl"/>
        </authorList>
    </citation>
    <scope>IDENTIFICATION</scope>
</reference>
<dbReference type="PANTHER" id="PTHR36688:SF1">
    <property type="entry name" value="ENDONUCLEASE_EXONUCLEASE_PHOSPHATASE DOMAIN-CONTAINING PROTEIN"/>
    <property type="match status" value="1"/>
</dbReference>
<dbReference type="Proteomes" id="UP000008672">
    <property type="component" value="Unassembled WGS sequence"/>
</dbReference>
<organism evidence="1 2">
    <name type="scientific">Latimeria chalumnae</name>
    <name type="common">Coelacanth</name>
    <dbReference type="NCBI Taxonomy" id="7897"/>
    <lineage>
        <taxon>Eukaryota</taxon>
        <taxon>Metazoa</taxon>
        <taxon>Chordata</taxon>
        <taxon>Craniata</taxon>
        <taxon>Vertebrata</taxon>
        <taxon>Euteleostomi</taxon>
        <taxon>Coelacanthiformes</taxon>
        <taxon>Coelacanthidae</taxon>
        <taxon>Latimeria</taxon>
    </lineage>
</organism>
<reference evidence="1" key="3">
    <citation type="submission" date="2025-09" db="UniProtKB">
        <authorList>
            <consortium name="Ensembl"/>
        </authorList>
    </citation>
    <scope>IDENTIFICATION</scope>
</reference>
<dbReference type="Ensembl" id="ENSLACT00000006547.1">
    <property type="protein sequence ID" value="ENSLACP00000006494.1"/>
    <property type="gene ID" value="ENSLACG00000005757.1"/>
</dbReference>
<dbReference type="InParanoid" id="H3AA23"/>
<evidence type="ECO:0008006" key="3">
    <source>
        <dbReference type="Google" id="ProtNLM"/>
    </source>
</evidence>
<dbReference type="SUPFAM" id="SSF56219">
    <property type="entry name" value="DNase I-like"/>
    <property type="match status" value="1"/>
</dbReference>
<reference evidence="2" key="1">
    <citation type="submission" date="2011-08" db="EMBL/GenBank/DDBJ databases">
        <title>The draft genome of Latimeria chalumnae.</title>
        <authorList>
            <person name="Di Palma F."/>
            <person name="Alfoldi J."/>
            <person name="Johnson J."/>
            <person name="Berlin A."/>
            <person name="Gnerre S."/>
            <person name="Jaffe D."/>
            <person name="MacCallum I."/>
            <person name="Young S."/>
            <person name="Walker B.J."/>
            <person name="Lander E."/>
            <person name="Lindblad-Toh K."/>
        </authorList>
    </citation>
    <scope>NUCLEOTIDE SEQUENCE [LARGE SCALE GENOMIC DNA]</scope>
    <source>
        <strain evidence="2">Wild caught</strain>
    </source>
</reference>
<sequence length="404" mass="45087">SPRLKIPGYILITSRSHPKHGMATYIRPELKNVAKPIPTTDDGFTIGIRVGDLAIYNAYKLPNQPWPFPALPPSNHPAVYFGDFKWGYPSNDEAGEQLAAWALVEDQYLLFNPKQKGTFHSAWWRKDYTPDLCFVSMDSRGSPLPASYFPHSQHRPVIIHIGLEVPIITSAPIQRWNLRRADWPAFTAAIKETIGHLSVTSENFECFIKLLKKIAKKNIPRGYRSSFTLGWSPESETLLREYETLGDPDVATAFLESLDSARRLWWTEAMENMDFTHSSQKAWNLLQCLGGAAPAQHQTPSVIANSIAGQVLSNSKTIASHSTKREVKTALWVSLTQCAPFSSLSEPFSRAEINTALSATRGGKAAGVDGILPDFLKNLGQRGRDWLAALFTKIFSSCRFQART</sequence>
<keyword evidence="2" id="KW-1185">Reference proteome</keyword>
<protein>
    <recommendedName>
        <fullName evidence="3">Endonuclease/exonuclease/phosphatase domain-containing protein</fullName>
    </recommendedName>
</protein>